<keyword evidence="3" id="KW-1185">Reference proteome</keyword>
<comment type="caution">
    <text evidence="2">The sequence shown here is derived from an EMBL/GenBank/DDBJ whole genome shotgun (WGS) entry which is preliminary data.</text>
</comment>
<keyword evidence="1" id="KW-0732">Signal</keyword>
<evidence type="ECO:0000313" key="3">
    <source>
        <dbReference type="Proteomes" id="UP001165083"/>
    </source>
</evidence>
<dbReference type="AlphaFoldDB" id="A0A9W6XEN2"/>
<evidence type="ECO:0000313" key="2">
    <source>
        <dbReference type="EMBL" id="GMF36942.1"/>
    </source>
</evidence>
<sequence length="112" mass="12300">MNLSSTFFLAITGTLMVSGNAVSSTANSIRDPVPKLETSKALKKLGERDDWFKKVGRSDEYLDGRFKILDDQGWTSKELLSGLSPTTSSKHRKAARQAAAYASYLQRIGKEG</sequence>
<name>A0A9W6XEN2_9STRA</name>
<dbReference type="Proteomes" id="UP001165083">
    <property type="component" value="Unassembled WGS sequence"/>
</dbReference>
<reference evidence="2" key="1">
    <citation type="submission" date="2023-04" db="EMBL/GenBank/DDBJ databases">
        <title>Phytophthora lilii NBRC 32176.</title>
        <authorList>
            <person name="Ichikawa N."/>
            <person name="Sato H."/>
            <person name="Tonouchi N."/>
        </authorList>
    </citation>
    <scope>NUCLEOTIDE SEQUENCE</scope>
    <source>
        <strain evidence="2">NBRC 32176</strain>
    </source>
</reference>
<feature type="signal peptide" evidence="1">
    <location>
        <begin position="1"/>
        <end position="21"/>
    </location>
</feature>
<gene>
    <name evidence="2" type="ORF">Plil01_001560000</name>
</gene>
<dbReference type="EMBL" id="BSXW01001462">
    <property type="protein sequence ID" value="GMF36942.1"/>
    <property type="molecule type" value="Genomic_DNA"/>
</dbReference>
<accession>A0A9W6XEN2</accession>
<evidence type="ECO:0000256" key="1">
    <source>
        <dbReference type="SAM" id="SignalP"/>
    </source>
</evidence>
<organism evidence="2 3">
    <name type="scientific">Phytophthora lilii</name>
    <dbReference type="NCBI Taxonomy" id="2077276"/>
    <lineage>
        <taxon>Eukaryota</taxon>
        <taxon>Sar</taxon>
        <taxon>Stramenopiles</taxon>
        <taxon>Oomycota</taxon>
        <taxon>Peronosporomycetes</taxon>
        <taxon>Peronosporales</taxon>
        <taxon>Peronosporaceae</taxon>
        <taxon>Phytophthora</taxon>
    </lineage>
</organism>
<feature type="chain" id="PRO_5040885630" evidence="1">
    <location>
        <begin position="22"/>
        <end position="112"/>
    </location>
</feature>
<protein>
    <submittedName>
        <fullName evidence="2">Unnamed protein product</fullName>
    </submittedName>
</protein>
<proteinExistence type="predicted"/>